<dbReference type="AlphaFoldDB" id="A0A645GTZ7"/>
<dbReference type="InterPro" id="IPR013096">
    <property type="entry name" value="Cupin_2"/>
</dbReference>
<dbReference type="InterPro" id="IPR014710">
    <property type="entry name" value="RmlC-like_jellyroll"/>
</dbReference>
<protein>
    <recommendedName>
        <fullName evidence="1">Cupin type-2 domain-containing protein</fullName>
    </recommendedName>
</protein>
<proteinExistence type="predicted"/>
<name>A0A645GTZ7_9ZZZZ</name>
<gene>
    <name evidence="2" type="ORF">SDC9_176905</name>
</gene>
<evidence type="ECO:0000313" key="2">
    <source>
        <dbReference type="EMBL" id="MPN29452.1"/>
    </source>
</evidence>
<accession>A0A645GTZ7</accession>
<dbReference type="SUPFAM" id="SSF51182">
    <property type="entry name" value="RmlC-like cupins"/>
    <property type="match status" value="1"/>
</dbReference>
<comment type="caution">
    <text evidence="2">The sequence shown here is derived from an EMBL/GenBank/DDBJ whole genome shotgun (WGS) entry which is preliminary data.</text>
</comment>
<dbReference type="InterPro" id="IPR011051">
    <property type="entry name" value="RmlC_Cupin_sf"/>
</dbReference>
<dbReference type="Gene3D" id="2.60.120.10">
    <property type="entry name" value="Jelly Rolls"/>
    <property type="match status" value="1"/>
</dbReference>
<organism evidence="2">
    <name type="scientific">bioreactor metagenome</name>
    <dbReference type="NCBI Taxonomy" id="1076179"/>
    <lineage>
        <taxon>unclassified sequences</taxon>
        <taxon>metagenomes</taxon>
        <taxon>ecological metagenomes</taxon>
    </lineage>
</organism>
<dbReference type="CDD" id="cd02209">
    <property type="entry name" value="cupin_XRE_C"/>
    <property type="match status" value="1"/>
</dbReference>
<evidence type="ECO:0000259" key="1">
    <source>
        <dbReference type="Pfam" id="PF07883"/>
    </source>
</evidence>
<feature type="domain" description="Cupin type-2" evidence="1">
    <location>
        <begin position="2"/>
        <end position="44"/>
    </location>
</feature>
<dbReference type="Pfam" id="PF07883">
    <property type="entry name" value="Cupin_2"/>
    <property type="match status" value="1"/>
</dbReference>
<reference evidence="2" key="1">
    <citation type="submission" date="2019-08" db="EMBL/GenBank/DDBJ databases">
        <authorList>
            <person name="Kucharzyk K."/>
            <person name="Murdoch R.W."/>
            <person name="Higgins S."/>
            <person name="Loffler F."/>
        </authorList>
    </citation>
    <scope>NUCLEOTIDE SEQUENCE</scope>
</reference>
<dbReference type="EMBL" id="VSSQ01080165">
    <property type="protein sequence ID" value="MPN29452.1"/>
    <property type="molecule type" value="Genomic_DNA"/>
</dbReference>
<sequence>MVFSGCLMLTVNGHTYTLQQDDAISFVASNQHTYAACGDEMLKAAIINFYPT</sequence>